<accession>A0A8K0D7B1</accession>
<proteinExistence type="predicted"/>
<evidence type="ECO:0000313" key="2">
    <source>
        <dbReference type="Proteomes" id="UP000801492"/>
    </source>
</evidence>
<dbReference type="EMBL" id="VTPC01002000">
    <property type="protein sequence ID" value="KAF2900758.1"/>
    <property type="molecule type" value="Genomic_DNA"/>
</dbReference>
<feature type="non-terminal residue" evidence="1">
    <location>
        <position position="209"/>
    </location>
</feature>
<name>A0A8K0D7B1_IGNLU</name>
<dbReference type="PANTHER" id="PTHR21112:SF0">
    <property type="entry name" value="CHEMOSENSORY PROTEIN A 29A-RELATED"/>
    <property type="match status" value="1"/>
</dbReference>
<keyword evidence="2" id="KW-1185">Reference proteome</keyword>
<dbReference type="PANTHER" id="PTHR21112">
    <property type="entry name" value="CHEMOSENSORY PROTEIN A 29A-RELATED"/>
    <property type="match status" value="1"/>
</dbReference>
<sequence>VQSQIYKFASNEYRYFPVELTYNLCHELKDDHFGIVESLRKSAEFKLECPFKKGFLSLKNGMIDFSKFPPHAPLGQYMDQVVFWDNGNFVGEVQVEAVIETFKQDDYTVKPLILRIAKFNRSYSTDAKCDLHWFNRSTRVINCNAHLLRDLSNNLRVHAQIYKFASNEYRLFPVELSHNLCHELKEDHFGIIESIRKSVNVKLECPFKK</sequence>
<protein>
    <submittedName>
        <fullName evidence="1">Uncharacterized protein</fullName>
    </submittedName>
</protein>
<organism evidence="1 2">
    <name type="scientific">Ignelater luminosus</name>
    <name type="common">Cucubano</name>
    <name type="synonym">Pyrophorus luminosus</name>
    <dbReference type="NCBI Taxonomy" id="2038154"/>
    <lineage>
        <taxon>Eukaryota</taxon>
        <taxon>Metazoa</taxon>
        <taxon>Ecdysozoa</taxon>
        <taxon>Arthropoda</taxon>
        <taxon>Hexapoda</taxon>
        <taxon>Insecta</taxon>
        <taxon>Pterygota</taxon>
        <taxon>Neoptera</taxon>
        <taxon>Endopterygota</taxon>
        <taxon>Coleoptera</taxon>
        <taxon>Polyphaga</taxon>
        <taxon>Elateriformia</taxon>
        <taxon>Elateroidea</taxon>
        <taxon>Elateridae</taxon>
        <taxon>Agrypninae</taxon>
        <taxon>Pyrophorini</taxon>
        <taxon>Ignelater</taxon>
    </lineage>
</organism>
<dbReference type="Pfam" id="PF06477">
    <property type="entry name" value="DUF1091"/>
    <property type="match status" value="1"/>
</dbReference>
<feature type="non-terminal residue" evidence="1">
    <location>
        <position position="1"/>
    </location>
</feature>
<dbReference type="InterPro" id="IPR010512">
    <property type="entry name" value="DUF1091"/>
</dbReference>
<comment type="caution">
    <text evidence="1">The sequence shown here is derived from an EMBL/GenBank/DDBJ whole genome shotgun (WGS) entry which is preliminary data.</text>
</comment>
<gene>
    <name evidence="1" type="ORF">ILUMI_05428</name>
</gene>
<reference evidence="1" key="1">
    <citation type="submission" date="2019-08" db="EMBL/GenBank/DDBJ databases">
        <title>The genome of the North American firefly Photinus pyralis.</title>
        <authorList>
            <consortium name="Photinus pyralis genome working group"/>
            <person name="Fallon T.R."/>
            <person name="Sander Lower S.E."/>
            <person name="Weng J.-K."/>
        </authorList>
    </citation>
    <scope>NUCLEOTIDE SEQUENCE</scope>
    <source>
        <strain evidence="1">TRF0915ILg1</strain>
        <tissue evidence="1">Whole body</tissue>
    </source>
</reference>
<evidence type="ECO:0000313" key="1">
    <source>
        <dbReference type="EMBL" id="KAF2900758.1"/>
    </source>
</evidence>
<dbReference type="Proteomes" id="UP000801492">
    <property type="component" value="Unassembled WGS sequence"/>
</dbReference>
<dbReference type="AlphaFoldDB" id="A0A8K0D7B1"/>
<dbReference type="OrthoDB" id="10561833at2759"/>